<dbReference type="Proteomes" id="UP001165064">
    <property type="component" value="Unassembled WGS sequence"/>
</dbReference>
<organism evidence="1 2">
    <name type="scientific">Ambrosiozyma monospora</name>
    <name type="common">Yeast</name>
    <name type="synonym">Endomycopsis monosporus</name>
    <dbReference type="NCBI Taxonomy" id="43982"/>
    <lineage>
        <taxon>Eukaryota</taxon>
        <taxon>Fungi</taxon>
        <taxon>Dikarya</taxon>
        <taxon>Ascomycota</taxon>
        <taxon>Saccharomycotina</taxon>
        <taxon>Pichiomycetes</taxon>
        <taxon>Pichiales</taxon>
        <taxon>Pichiaceae</taxon>
        <taxon>Ambrosiozyma</taxon>
    </lineage>
</organism>
<accession>A0ACB5U5P4</accession>
<evidence type="ECO:0000313" key="1">
    <source>
        <dbReference type="EMBL" id="GMF02017.1"/>
    </source>
</evidence>
<protein>
    <submittedName>
        <fullName evidence="1">Unnamed protein product</fullName>
    </submittedName>
</protein>
<evidence type="ECO:0000313" key="2">
    <source>
        <dbReference type="Proteomes" id="UP001165064"/>
    </source>
</evidence>
<keyword evidence="2" id="KW-1185">Reference proteome</keyword>
<proteinExistence type="predicted"/>
<sequence length="344" mass="39682">MVSNSIHRTDRSPTRNGQSYRERDSGTVTPMTPRTPKTPMTSVPTSEYNAENYWDGVIDIPSSSWIFTMDELKNKTPSRRHRDEQKRLKFADELQKRCKGIFYLFNCCRQLRLSRSVALTAACYFHRFYMRRDLLSFHYFEIAAAALFIACKAEECRRRLGDIVKVCSKLAFQGKVTEIIDEDSKIYWKWKDLLTNLEELLLEELCFEVTPDNPYKICSEVLDLQTEPDPEDDKIDEWKLKTRGIFGHCANFLECSARVPLVLLHDVRVLCGLGIIIGAHKEDAILPANLLNGDLQCSTDEVWKCYQELVELGRMLAPLDPHFHVLTTVPKIARDEFVRVAHAA</sequence>
<reference evidence="1" key="1">
    <citation type="submission" date="2023-04" db="EMBL/GenBank/DDBJ databases">
        <title>Ambrosiozyma monospora NBRC 10751.</title>
        <authorList>
            <person name="Ichikawa N."/>
            <person name="Sato H."/>
            <person name="Tonouchi N."/>
        </authorList>
    </citation>
    <scope>NUCLEOTIDE SEQUENCE</scope>
    <source>
        <strain evidence="1">NBRC 10751</strain>
    </source>
</reference>
<gene>
    <name evidence="1" type="ORF">Amon02_001132300</name>
</gene>
<comment type="caution">
    <text evidence="1">The sequence shown here is derived from an EMBL/GenBank/DDBJ whole genome shotgun (WGS) entry which is preliminary data.</text>
</comment>
<name>A0ACB5U5P4_AMBMO</name>
<dbReference type="EMBL" id="BSXS01012270">
    <property type="protein sequence ID" value="GMF02017.1"/>
    <property type="molecule type" value="Genomic_DNA"/>
</dbReference>